<organism evidence="1 2">
    <name type="scientific">Chryseobacterium taiwanense</name>
    <dbReference type="NCBI Taxonomy" id="363331"/>
    <lineage>
        <taxon>Bacteria</taxon>
        <taxon>Pseudomonadati</taxon>
        <taxon>Bacteroidota</taxon>
        <taxon>Flavobacteriia</taxon>
        <taxon>Flavobacteriales</taxon>
        <taxon>Weeksellaceae</taxon>
        <taxon>Chryseobacterium group</taxon>
        <taxon>Chryseobacterium</taxon>
    </lineage>
</organism>
<gene>
    <name evidence="1" type="ORF">RM51_09280</name>
</gene>
<dbReference type="EMBL" id="JWTA01000006">
    <property type="protein sequence ID" value="KIC63229.1"/>
    <property type="molecule type" value="Genomic_DNA"/>
</dbReference>
<sequence length="122" mass="13890">MKYLFITLFLFFLNADKKAEFNYNLLIGSWSQKSIANTTSTGVFTFKKDSMAGLEMRNGKTDAMIGGMTGPYSLKRSKGILKMALMGKEKEFEIQELTSEVLVIQNKKEGKEKQVFNRLVEK</sequence>
<name>A0A0B4CPR2_9FLAO</name>
<protein>
    <recommendedName>
        <fullName evidence="3">DUF306 domain-containing protein</fullName>
    </recommendedName>
</protein>
<evidence type="ECO:0008006" key="3">
    <source>
        <dbReference type="Google" id="ProtNLM"/>
    </source>
</evidence>
<accession>A0A0B4CPR2</accession>
<evidence type="ECO:0000313" key="1">
    <source>
        <dbReference type="EMBL" id="KIC63229.1"/>
    </source>
</evidence>
<proteinExistence type="predicted"/>
<evidence type="ECO:0000313" key="2">
    <source>
        <dbReference type="Proteomes" id="UP000031167"/>
    </source>
</evidence>
<dbReference type="AlphaFoldDB" id="A0A0B4CPR2"/>
<reference evidence="1 2" key="1">
    <citation type="submission" date="2014-12" db="EMBL/GenBank/DDBJ databases">
        <title>Genome sequencing of Chryseobacterium taiwanense TPW19.</title>
        <authorList>
            <person name="Tan P.W."/>
            <person name="Chan K.-G."/>
        </authorList>
    </citation>
    <scope>NUCLEOTIDE SEQUENCE [LARGE SCALE GENOMIC DNA]</scope>
    <source>
        <strain evidence="1 2">TPW19</strain>
    </source>
</reference>
<dbReference type="Proteomes" id="UP000031167">
    <property type="component" value="Unassembled WGS sequence"/>
</dbReference>
<dbReference type="OrthoDB" id="1258322at2"/>
<comment type="caution">
    <text evidence="1">The sequence shown here is derived from an EMBL/GenBank/DDBJ whole genome shotgun (WGS) entry which is preliminary data.</text>
</comment>
<keyword evidence="2" id="KW-1185">Reference proteome</keyword>
<dbReference type="RefSeq" id="WP_039368067.1">
    <property type="nucleotide sequence ID" value="NZ_JWTA01000006.1"/>
</dbReference>